<evidence type="ECO:0000313" key="1">
    <source>
        <dbReference type="EMBL" id="OIQ75081.1"/>
    </source>
</evidence>
<reference evidence="1" key="1">
    <citation type="submission" date="2016-10" db="EMBL/GenBank/DDBJ databases">
        <title>Sequence of Gallionella enrichment culture.</title>
        <authorList>
            <person name="Poehlein A."/>
            <person name="Muehling M."/>
            <person name="Daniel R."/>
        </authorList>
    </citation>
    <scope>NUCLEOTIDE SEQUENCE</scope>
</reference>
<accession>A0A1J5PUD9</accession>
<gene>
    <name evidence="1" type="ORF">GALL_432570</name>
</gene>
<organism evidence="1">
    <name type="scientific">mine drainage metagenome</name>
    <dbReference type="NCBI Taxonomy" id="410659"/>
    <lineage>
        <taxon>unclassified sequences</taxon>
        <taxon>metagenomes</taxon>
        <taxon>ecological metagenomes</taxon>
    </lineage>
</organism>
<dbReference type="EMBL" id="MLJW01002284">
    <property type="protein sequence ID" value="OIQ75081.1"/>
    <property type="molecule type" value="Genomic_DNA"/>
</dbReference>
<protein>
    <submittedName>
        <fullName evidence="1">Uncharacterized protein</fullName>
    </submittedName>
</protein>
<name>A0A1J5PUD9_9ZZZZ</name>
<proteinExistence type="predicted"/>
<dbReference type="AlphaFoldDB" id="A0A1J5PUD9"/>
<sequence>MNQIGALQGIDQALSHAPACFILGQHLQDASDDWAGFISVKKCLTLTVAVKQSAVGIEAKHMLFMILRFDQSEWISLGESGNIFTNPVAVGSHEQVGSGLQGGDGHQLEAIVSLDKSQRHGRHQPRQFRHHDRQEVGLRGEGVAACAAPSLVSELLVRDDGQWHVEVLVKNVFSLAQQRSWAEGRSGLVSSVF</sequence>
<comment type="caution">
    <text evidence="1">The sequence shown here is derived from an EMBL/GenBank/DDBJ whole genome shotgun (WGS) entry which is preliminary data.</text>
</comment>